<keyword evidence="5" id="KW-1185">Reference proteome</keyword>
<organism evidence="4 5">
    <name type="scientific">Saccharopolyspora spinosa</name>
    <dbReference type="NCBI Taxonomy" id="60894"/>
    <lineage>
        <taxon>Bacteria</taxon>
        <taxon>Bacillati</taxon>
        <taxon>Actinomycetota</taxon>
        <taxon>Actinomycetes</taxon>
        <taxon>Pseudonocardiales</taxon>
        <taxon>Pseudonocardiaceae</taxon>
        <taxon>Saccharopolyspora</taxon>
    </lineage>
</organism>
<dbReference type="PANTHER" id="PTHR47814:SF1">
    <property type="entry name" value="PEPTIDYL-TRNA HYDROLASE ARFB"/>
    <property type="match status" value="1"/>
</dbReference>
<dbReference type="GO" id="GO:0003747">
    <property type="term" value="F:translation release factor activity"/>
    <property type="evidence" value="ECO:0007669"/>
    <property type="project" value="InterPro"/>
</dbReference>
<dbReference type="Proteomes" id="UP000233786">
    <property type="component" value="Unassembled WGS sequence"/>
</dbReference>
<gene>
    <name evidence="4" type="ORF">A8926_8009</name>
</gene>
<feature type="compositionally biased region" description="Basic residues" evidence="2">
    <location>
        <begin position="124"/>
        <end position="137"/>
    </location>
</feature>
<evidence type="ECO:0000256" key="2">
    <source>
        <dbReference type="SAM" id="MobiDB-lite"/>
    </source>
</evidence>
<dbReference type="EMBL" id="PJNB01000001">
    <property type="protein sequence ID" value="PKW19813.1"/>
    <property type="molecule type" value="Genomic_DNA"/>
</dbReference>
<dbReference type="InterPro" id="IPR000352">
    <property type="entry name" value="Pep_chain_release_fac_I"/>
</dbReference>
<evidence type="ECO:0000256" key="1">
    <source>
        <dbReference type="ARBA" id="ARBA00010835"/>
    </source>
</evidence>
<dbReference type="GO" id="GO:0004045">
    <property type="term" value="F:peptidyl-tRNA hydrolase activity"/>
    <property type="evidence" value="ECO:0007669"/>
    <property type="project" value="TreeGrafter"/>
</dbReference>
<evidence type="ECO:0000259" key="3">
    <source>
        <dbReference type="Pfam" id="PF00472"/>
    </source>
</evidence>
<dbReference type="SUPFAM" id="SSF75620">
    <property type="entry name" value="Release factor"/>
    <property type="match status" value="1"/>
</dbReference>
<evidence type="ECO:0000313" key="5">
    <source>
        <dbReference type="Proteomes" id="UP000233786"/>
    </source>
</evidence>
<dbReference type="GO" id="GO:0043022">
    <property type="term" value="F:ribosome binding"/>
    <property type="evidence" value="ECO:0007669"/>
    <property type="project" value="TreeGrafter"/>
</dbReference>
<proteinExistence type="inferred from homology"/>
<dbReference type="RefSeq" id="WP_010305122.1">
    <property type="nucleotide sequence ID" value="NZ_CP061007.1"/>
</dbReference>
<protein>
    <submittedName>
        <fullName evidence="4">Ribosome-associated protein</fullName>
    </submittedName>
</protein>
<feature type="domain" description="Prokaryotic-type class I peptide chain release factors" evidence="3">
    <location>
        <begin position="11"/>
        <end position="136"/>
    </location>
</feature>
<dbReference type="Gene3D" id="3.30.160.20">
    <property type="match status" value="1"/>
</dbReference>
<dbReference type="NCBIfam" id="NF006718">
    <property type="entry name" value="PRK09256.1"/>
    <property type="match status" value="1"/>
</dbReference>
<dbReference type="PANTHER" id="PTHR47814">
    <property type="entry name" value="PEPTIDYL-TRNA HYDROLASE ARFB"/>
    <property type="match status" value="1"/>
</dbReference>
<dbReference type="AlphaFoldDB" id="A0A2N3YAB0"/>
<sequence>MPADLPITSRWTIPAAELSERFSRSSGPGGQGVNTTDSRVELSFDLARSASVPELLRQRSMERLAHRLVNGVITIAASEFRAQLANREAARERLAKLLADSVAPPAPKRRRTKPTKGSQERRLAGKKRRGEAKRQRRRGDPGDA</sequence>
<dbReference type="STRING" id="994479.GCA_000194155_00142"/>
<comment type="caution">
    <text evidence="4">The sequence shown here is derived from an EMBL/GenBank/DDBJ whole genome shotgun (WGS) entry which is preliminary data.</text>
</comment>
<accession>A0A2N3YAB0</accession>
<evidence type="ECO:0000313" key="4">
    <source>
        <dbReference type="EMBL" id="PKW19813.1"/>
    </source>
</evidence>
<dbReference type="GO" id="GO:0072344">
    <property type="term" value="P:rescue of stalled ribosome"/>
    <property type="evidence" value="ECO:0007669"/>
    <property type="project" value="TreeGrafter"/>
</dbReference>
<dbReference type="InterPro" id="IPR045853">
    <property type="entry name" value="Pep_chain_release_fac_I_sf"/>
</dbReference>
<name>A0A2N3YAB0_SACSN</name>
<dbReference type="OrthoDB" id="9815709at2"/>
<comment type="similarity">
    <text evidence="1">Belongs to the prokaryotic/mitochondrial release factor family.</text>
</comment>
<dbReference type="Pfam" id="PF00472">
    <property type="entry name" value="RF-1"/>
    <property type="match status" value="1"/>
</dbReference>
<feature type="region of interest" description="Disordered" evidence="2">
    <location>
        <begin position="98"/>
        <end position="144"/>
    </location>
</feature>
<reference evidence="4" key="1">
    <citation type="submission" date="2017-12" db="EMBL/GenBank/DDBJ databases">
        <title>Sequencing the genomes of 1000 Actinobacteria strains.</title>
        <authorList>
            <person name="Klenk H.-P."/>
        </authorList>
    </citation>
    <scope>NUCLEOTIDE SEQUENCE [LARGE SCALE GENOMIC DNA]</scope>
    <source>
        <strain evidence="4">DSM 44228</strain>
    </source>
</reference>